<keyword evidence="3" id="KW-1185">Reference proteome</keyword>
<dbReference type="Pfam" id="PF06114">
    <property type="entry name" value="Peptidase_M78"/>
    <property type="match status" value="1"/>
</dbReference>
<evidence type="ECO:0000259" key="1">
    <source>
        <dbReference type="Pfam" id="PF06114"/>
    </source>
</evidence>
<accession>A0ABX8SJV5</accession>
<reference evidence="2 3" key="1">
    <citation type="submission" date="2021-07" db="EMBL/GenBank/DDBJ databases">
        <title>complete genome sequencing of Tessaracoccus sp.J1M15.</title>
        <authorList>
            <person name="Bae J.-W."/>
            <person name="Kim D.-y."/>
        </authorList>
    </citation>
    <scope>NUCLEOTIDE SEQUENCE [LARGE SCALE GENOMIC DNA]</scope>
    <source>
        <strain evidence="2 3">J1M15</strain>
    </source>
</reference>
<organism evidence="2 3">
    <name type="scientific">Tessaracoccus palaemonis</name>
    <dbReference type="NCBI Taxonomy" id="2829499"/>
    <lineage>
        <taxon>Bacteria</taxon>
        <taxon>Bacillati</taxon>
        <taxon>Actinomycetota</taxon>
        <taxon>Actinomycetes</taxon>
        <taxon>Propionibacteriales</taxon>
        <taxon>Propionibacteriaceae</taxon>
        <taxon>Tessaracoccus</taxon>
    </lineage>
</organism>
<gene>
    <name evidence="2" type="ORF">KDB89_13440</name>
</gene>
<dbReference type="InterPro" id="IPR010359">
    <property type="entry name" value="IrrE_HExxH"/>
</dbReference>
<protein>
    <submittedName>
        <fullName evidence="2">ImmA/IrrE family metallo-endopeptidase</fullName>
    </submittedName>
</protein>
<sequence length="135" mass="15166">MFDPWTALDHLGWSLRIAPTPRRGRCDWGRETITLDPGLTSAEQRAVLTHELVHAWRGPFQRRRLAREEAAVRATAAKLLVDVPRLADAAAWSRHPLVIADLLDVDAATVTTRAEQLDDDERAIIDARLADLYLP</sequence>
<name>A0ABX8SJV5_9ACTN</name>
<proteinExistence type="predicted"/>
<dbReference type="EMBL" id="CP079216">
    <property type="protein sequence ID" value="QXT62717.1"/>
    <property type="molecule type" value="Genomic_DNA"/>
</dbReference>
<dbReference type="RefSeq" id="WP_219081859.1">
    <property type="nucleotide sequence ID" value="NZ_CP079216.1"/>
</dbReference>
<feature type="domain" description="IrrE N-terminal-like" evidence="1">
    <location>
        <begin position="20"/>
        <end position="107"/>
    </location>
</feature>
<evidence type="ECO:0000313" key="2">
    <source>
        <dbReference type="EMBL" id="QXT62717.1"/>
    </source>
</evidence>
<evidence type="ECO:0000313" key="3">
    <source>
        <dbReference type="Proteomes" id="UP000824504"/>
    </source>
</evidence>
<dbReference type="Proteomes" id="UP000824504">
    <property type="component" value="Chromosome"/>
</dbReference>